<accession>A0A1J5RV20</accession>
<dbReference type="GO" id="GO:0016874">
    <property type="term" value="F:ligase activity"/>
    <property type="evidence" value="ECO:0007669"/>
    <property type="project" value="UniProtKB-KW"/>
</dbReference>
<dbReference type="PANTHER" id="PTHR43767:SF8">
    <property type="entry name" value="LONG-CHAIN-FATTY-ACID--COA LIGASE"/>
    <property type="match status" value="1"/>
</dbReference>
<comment type="caution">
    <text evidence="3">The sequence shown here is derived from an EMBL/GenBank/DDBJ whole genome shotgun (WGS) entry which is preliminary data.</text>
</comment>
<proteinExistence type="predicted"/>
<evidence type="ECO:0000259" key="2">
    <source>
        <dbReference type="Pfam" id="PF00501"/>
    </source>
</evidence>
<dbReference type="InterPro" id="IPR050237">
    <property type="entry name" value="ATP-dep_AMP-bd_enzyme"/>
</dbReference>
<name>A0A1J5RV20_9ZZZZ</name>
<reference evidence="3" key="1">
    <citation type="submission" date="2016-10" db="EMBL/GenBank/DDBJ databases">
        <title>Sequence of Gallionella enrichment culture.</title>
        <authorList>
            <person name="Poehlein A."/>
            <person name="Muehling M."/>
            <person name="Daniel R."/>
        </authorList>
    </citation>
    <scope>NUCLEOTIDE SEQUENCE</scope>
</reference>
<dbReference type="InterPro" id="IPR045851">
    <property type="entry name" value="AMP-bd_C_sf"/>
</dbReference>
<dbReference type="Gene3D" id="3.40.50.12780">
    <property type="entry name" value="N-terminal domain of ligase-like"/>
    <property type="match status" value="1"/>
</dbReference>
<feature type="domain" description="AMP-dependent synthetase/ligase" evidence="2">
    <location>
        <begin position="24"/>
        <end position="320"/>
    </location>
</feature>
<dbReference type="EC" id="6.2.1.-" evidence="3"/>
<dbReference type="SUPFAM" id="SSF56801">
    <property type="entry name" value="Acetyl-CoA synthetase-like"/>
    <property type="match status" value="1"/>
</dbReference>
<evidence type="ECO:0000256" key="1">
    <source>
        <dbReference type="ARBA" id="ARBA00022598"/>
    </source>
</evidence>
<dbReference type="PANTHER" id="PTHR43767">
    <property type="entry name" value="LONG-CHAIN-FATTY-ACID--COA LIGASE"/>
    <property type="match status" value="1"/>
</dbReference>
<dbReference type="InterPro" id="IPR000873">
    <property type="entry name" value="AMP-dep_synth/lig_dom"/>
</dbReference>
<protein>
    <submittedName>
        <fullName evidence="3">Putative acyl--CoA ligase YhfT</fullName>
        <ecNumber evidence="3">6.2.1.-</ecNumber>
    </submittedName>
</protein>
<organism evidence="3">
    <name type="scientific">mine drainage metagenome</name>
    <dbReference type="NCBI Taxonomy" id="410659"/>
    <lineage>
        <taxon>unclassified sequences</taxon>
        <taxon>metagenomes</taxon>
        <taxon>ecological metagenomes</taxon>
    </lineage>
</organism>
<keyword evidence="1 3" id="KW-0436">Ligase</keyword>
<dbReference type="InterPro" id="IPR042099">
    <property type="entry name" value="ANL_N_sf"/>
</dbReference>
<dbReference type="AlphaFoldDB" id="A0A1J5RV20"/>
<gene>
    <name evidence="3" type="primary">yhfT_1</name>
    <name evidence="3" type="ORF">GALL_221650</name>
</gene>
<evidence type="ECO:0000313" key="3">
    <source>
        <dbReference type="EMBL" id="OIQ95823.1"/>
    </source>
</evidence>
<sequence length="444" mass="47004">MPSLPLVSHLAPEAIVAWRADGPVTRQQFLAEVGQLAALLPAGGHLLNMCGDRYRFSVGLAAAIVAGRVSLLPPTHTPEVVRQIKRFAPDAFCLTDSDRCAVALPQLRFPLAAPAGQTGALAVPQIDSGQRIAVVFTSGSTGTPQPHPKTWGALVGSVRAEALRLGLPDDPPCTVVGTVPPQHMYGFESTVLMAWQSGHALSHAQPFFPADISRALAAVPMPRVLVSSPVHLRAWLDAGPALPEIARVVSATAPLSAQLAQDVEARSRAPLFEIYGSTETGLIASRRPTQGPEWQLLPGVGLSVAGDRVRACGGHVGQPIALNDVIELVTDEYFLLHGRNADMVNIAGKRHSLASLDHLLNSIPGVVDGAFFMPDDAGPEHVVRLAACVVAPGLEAAQLLAALRQHIDPVFLPRPLLLVDALPRNDTGKLPRAALHSLFRRKPA</sequence>
<dbReference type="Pfam" id="PF00501">
    <property type="entry name" value="AMP-binding"/>
    <property type="match status" value="1"/>
</dbReference>
<dbReference type="EMBL" id="MLJW01000159">
    <property type="protein sequence ID" value="OIQ95823.1"/>
    <property type="molecule type" value="Genomic_DNA"/>
</dbReference>
<dbReference type="Gene3D" id="3.30.300.30">
    <property type="match status" value="1"/>
</dbReference>